<evidence type="ECO:0000313" key="2">
    <source>
        <dbReference type="EMBL" id="AYD90815.1"/>
    </source>
</evidence>
<evidence type="ECO:0000256" key="1">
    <source>
        <dbReference type="SAM" id="SignalP"/>
    </source>
</evidence>
<feature type="chain" id="PRO_5045590015" evidence="1">
    <location>
        <begin position="26"/>
        <end position="485"/>
    </location>
</feature>
<gene>
    <name evidence="2" type="ORF">D5R93_05225</name>
</gene>
<sequence length="485" mass="50213">MTRRTALGLAGLGTLPALLPSRATAAGPGPTAGGRVVLHVTDGTGAALDLKGVRAVQSNGVGEDGYDDVLLDASTLTVVTPWPLQEAAGTGVCLDLPAGGPYVLSLSWPTSHGYSALMADLPGPGEYDLLELAASSLHGRQEAGVAALGVEASAGLLASRARAQEALEACGSAVSWTQRGTWSRMALEAASSAQFLLDQELAARGPQDAVVGVTLTRPPSQVELASLVGPQGPTGGVRRLAARMVVLDPSDPVETAGWKEVVAELHRHGALAVGQVCDSQLMGSVDGDAWKERVDALLDALPGTDVWEVGNELGGDWLGDSAVSRTTYAARQVRDRTGAQTLLTLYYQLGQGSPEGSVFTFLADQVGEDLRDLVDVVGLSVYPQLHPLGTAADRVLATLEQAWPAAQVALTELGYGGADLDDGPWWFGSSSNLAAAREAVITHATSAAMGRETAWGAPFWWYYLEDEAGMGVAEAIAEAARGTTA</sequence>
<accession>A0ABN5PUM8</accession>
<organism evidence="2 3">
    <name type="scientific">Actinomyces lilanjuaniae</name>
    <dbReference type="NCBI Taxonomy" id="2321394"/>
    <lineage>
        <taxon>Bacteria</taxon>
        <taxon>Bacillati</taxon>
        <taxon>Actinomycetota</taxon>
        <taxon>Actinomycetes</taxon>
        <taxon>Actinomycetales</taxon>
        <taxon>Actinomycetaceae</taxon>
        <taxon>Actinomyces</taxon>
    </lineage>
</organism>
<evidence type="ECO:0000313" key="3">
    <source>
        <dbReference type="Proteomes" id="UP000273001"/>
    </source>
</evidence>
<name>A0ABN5PUM8_9ACTO</name>
<dbReference type="EMBL" id="CP032514">
    <property type="protein sequence ID" value="AYD90815.1"/>
    <property type="molecule type" value="Genomic_DNA"/>
</dbReference>
<feature type="signal peptide" evidence="1">
    <location>
        <begin position="1"/>
        <end position="25"/>
    </location>
</feature>
<dbReference type="Proteomes" id="UP000273001">
    <property type="component" value="Chromosome"/>
</dbReference>
<dbReference type="InterPro" id="IPR017853">
    <property type="entry name" value="GH"/>
</dbReference>
<reference evidence="2 3" key="1">
    <citation type="submission" date="2018-09" db="EMBL/GenBank/DDBJ databases">
        <authorList>
            <person name="Li J."/>
        </authorList>
    </citation>
    <scope>NUCLEOTIDE SEQUENCE [LARGE SCALE GENOMIC DNA]</scope>
    <source>
        <strain evidence="2 3">2129</strain>
    </source>
</reference>
<keyword evidence="3" id="KW-1185">Reference proteome</keyword>
<dbReference type="SUPFAM" id="SSF51445">
    <property type="entry name" value="(Trans)glycosidases"/>
    <property type="match status" value="1"/>
</dbReference>
<protein>
    <submittedName>
        <fullName evidence="2">Tat pathway signal sequence</fullName>
    </submittedName>
</protein>
<proteinExistence type="predicted"/>
<keyword evidence="1" id="KW-0732">Signal</keyword>